<keyword evidence="1" id="KW-0812">Transmembrane</keyword>
<keyword evidence="3" id="KW-1185">Reference proteome</keyword>
<organism evidence="2 3">
    <name type="scientific">Streptomyces flaveus</name>
    <dbReference type="NCBI Taxonomy" id="66370"/>
    <lineage>
        <taxon>Bacteria</taxon>
        <taxon>Bacillati</taxon>
        <taxon>Actinomycetota</taxon>
        <taxon>Actinomycetes</taxon>
        <taxon>Kitasatosporales</taxon>
        <taxon>Streptomycetaceae</taxon>
        <taxon>Streptomyces</taxon>
        <taxon>Streptomyces aurantiacus group</taxon>
    </lineage>
</organism>
<dbReference type="EMBL" id="BMPQ01000019">
    <property type="protein sequence ID" value="GGK91701.1"/>
    <property type="molecule type" value="Genomic_DNA"/>
</dbReference>
<evidence type="ECO:0000256" key="1">
    <source>
        <dbReference type="SAM" id="Phobius"/>
    </source>
</evidence>
<evidence type="ECO:0000313" key="2">
    <source>
        <dbReference type="EMBL" id="GGK91701.1"/>
    </source>
</evidence>
<comment type="caution">
    <text evidence="2">The sequence shown here is derived from an EMBL/GenBank/DDBJ whole genome shotgun (WGS) entry which is preliminary data.</text>
</comment>
<protein>
    <submittedName>
        <fullName evidence="2">Uncharacterized protein</fullName>
    </submittedName>
</protein>
<sequence>MLERYAAAAPYIDWCTARTSLPAAGAGRLSAVGRRPRPGFTSTIEGMSSSLTPTRISAAFVGALVGAAAGILLVTVAGTFSITVSGVFAGLALGVPALAGAVVGVAMTPGNTRSNSR</sequence>
<feature type="transmembrane region" description="Helical" evidence="1">
    <location>
        <begin position="56"/>
        <end position="80"/>
    </location>
</feature>
<gene>
    <name evidence="2" type="ORF">GCM10010094_60790</name>
</gene>
<proteinExistence type="predicted"/>
<evidence type="ECO:0000313" key="3">
    <source>
        <dbReference type="Proteomes" id="UP000637788"/>
    </source>
</evidence>
<dbReference type="AlphaFoldDB" id="A0A917VJX5"/>
<dbReference type="Proteomes" id="UP000637788">
    <property type="component" value="Unassembled WGS sequence"/>
</dbReference>
<reference evidence="2" key="1">
    <citation type="journal article" date="2014" name="Int. J. Syst. Evol. Microbiol.">
        <title>Complete genome sequence of Corynebacterium casei LMG S-19264T (=DSM 44701T), isolated from a smear-ripened cheese.</title>
        <authorList>
            <consortium name="US DOE Joint Genome Institute (JGI-PGF)"/>
            <person name="Walter F."/>
            <person name="Albersmeier A."/>
            <person name="Kalinowski J."/>
            <person name="Ruckert C."/>
        </authorList>
    </citation>
    <scope>NUCLEOTIDE SEQUENCE</scope>
    <source>
        <strain evidence="2">JCM 3035</strain>
    </source>
</reference>
<keyword evidence="1" id="KW-0472">Membrane</keyword>
<name>A0A917VJX5_9ACTN</name>
<keyword evidence="1" id="KW-1133">Transmembrane helix</keyword>
<accession>A0A917VJX5</accession>
<reference evidence="2" key="2">
    <citation type="submission" date="2020-09" db="EMBL/GenBank/DDBJ databases">
        <authorList>
            <person name="Sun Q."/>
            <person name="Ohkuma M."/>
        </authorList>
    </citation>
    <scope>NUCLEOTIDE SEQUENCE</scope>
    <source>
        <strain evidence="2">JCM 3035</strain>
    </source>
</reference>
<feature type="transmembrane region" description="Helical" evidence="1">
    <location>
        <begin position="86"/>
        <end position="107"/>
    </location>
</feature>